<dbReference type="EMBL" id="JEMC01003502">
    <property type="protein sequence ID" value="KYF80853.1"/>
    <property type="molecule type" value="Genomic_DNA"/>
</dbReference>
<dbReference type="PANTHER" id="PTHR32305:SF15">
    <property type="entry name" value="PROTEIN RHSA-RELATED"/>
    <property type="match status" value="1"/>
</dbReference>
<evidence type="ECO:0000256" key="1">
    <source>
        <dbReference type="SAM" id="MobiDB-lite"/>
    </source>
</evidence>
<feature type="compositionally biased region" description="Low complexity" evidence="1">
    <location>
        <begin position="416"/>
        <end position="432"/>
    </location>
</feature>
<accession>A0A150SIB1</accession>
<dbReference type="InterPro" id="IPR006530">
    <property type="entry name" value="YD"/>
</dbReference>
<dbReference type="Proteomes" id="UP000075515">
    <property type="component" value="Unassembled WGS sequence"/>
</dbReference>
<name>A0A150SIB1_SORCE</name>
<dbReference type="AlphaFoldDB" id="A0A150SIB1"/>
<organism evidence="2 3">
    <name type="scientific">Sorangium cellulosum</name>
    <name type="common">Polyangium cellulosum</name>
    <dbReference type="NCBI Taxonomy" id="56"/>
    <lineage>
        <taxon>Bacteria</taxon>
        <taxon>Pseudomonadati</taxon>
        <taxon>Myxococcota</taxon>
        <taxon>Polyangia</taxon>
        <taxon>Polyangiales</taxon>
        <taxon>Polyangiaceae</taxon>
        <taxon>Sorangium</taxon>
    </lineage>
</organism>
<gene>
    <name evidence="2" type="ORF">BE18_51855</name>
</gene>
<dbReference type="InterPro" id="IPR050708">
    <property type="entry name" value="T6SS_VgrG/RHS"/>
</dbReference>
<feature type="compositionally biased region" description="Polar residues" evidence="1">
    <location>
        <begin position="400"/>
        <end position="411"/>
    </location>
</feature>
<reference evidence="2 3" key="1">
    <citation type="submission" date="2014-02" db="EMBL/GenBank/DDBJ databases">
        <title>The small core and large imbalanced accessory genome model reveals a collaborative survival strategy of Sorangium cellulosum strains in nature.</title>
        <authorList>
            <person name="Han K."/>
            <person name="Peng R."/>
            <person name="Blom J."/>
            <person name="Li Y.-Z."/>
        </authorList>
    </citation>
    <scope>NUCLEOTIDE SEQUENCE [LARGE SCALE GENOMIC DNA]</scope>
    <source>
        <strain evidence="2 3">So0149</strain>
    </source>
</reference>
<dbReference type="NCBIfam" id="TIGR01643">
    <property type="entry name" value="YD_repeat_2x"/>
    <property type="match status" value="1"/>
</dbReference>
<dbReference type="PANTHER" id="PTHR32305">
    <property type="match status" value="1"/>
</dbReference>
<protein>
    <submittedName>
        <fullName evidence="2">Uncharacterized protein</fullName>
    </submittedName>
</protein>
<proteinExistence type="predicted"/>
<comment type="caution">
    <text evidence="2">The sequence shown here is derived from an EMBL/GenBank/DDBJ whole genome shotgun (WGS) entry which is preliminary data.</text>
</comment>
<dbReference type="Gene3D" id="2.180.10.10">
    <property type="entry name" value="RHS repeat-associated core"/>
    <property type="match status" value="2"/>
</dbReference>
<sequence>MGRGGVVVEHAYDDAGRRVATRHPGGGLTRLRYAGGLLVEEIKADGSRFRYGYDALARIAWIENPAGERLSMERDACGNVVRSRTFSGVLTEYERDVRGRVVRAEVPGAVVRRFVYDRTGAPVHREDGDVVTTFAYDPRGLVRRATRGETEVLLERNALGRVVREEQRLGGFRFVVERAFNAKGHTVGRRYSTGWEIKLEREHGSGVASMTIESAAGVERVRIEEDGLGRETARVREGGYAIRTTRDDSGRPVVITVEDAAGRPLRERRYAWSTAGPVTEIEDSAHGRRRYELDVYGRPLVVAGLGVEERLAYDANGTPIVGSGAVVGPAGRVQRTETAAFTWDVLGRLSGRAAPDQRGSWAYTYDGLDQLARAERGSCTGASSDEHRTCSRASLTSISTGMATRGSSPMPTATCGDTTTRRNSGSGRRTSLGKGGRVGISASSYTAPGSGAARFI</sequence>
<feature type="region of interest" description="Disordered" evidence="1">
    <location>
        <begin position="400"/>
        <end position="439"/>
    </location>
</feature>
<evidence type="ECO:0000313" key="2">
    <source>
        <dbReference type="EMBL" id="KYF80853.1"/>
    </source>
</evidence>
<evidence type="ECO:0000313" key="3">
    <source>
        <dbReference type="Proteomes" id="UP000075515"/>
    </source>
</evidence>